<evidence type="ECO:0000256" key="3">
    <source>
        <dbReference type="ARBA" id="ARBA00022475"/>
    </source>
</evidence>
<keyword evidence="3" id="KW-1003">Cell membrane</keyword>
<dbReference type="RefSeq" id="WP_148948022.1">
    <property type="nucleotide sequence ID" value="NZ_JBNILU010000028.1"/>
</dbReference>
<feature type="transmembrane region" description="Helical" evidence="12">
    <location>
        <begin position="12"/>
        <end position="29"/>
    </location>
</feature>
<feature type="transmembrane region" description="Helical" evidence="12">
    <location>
        <begin position="280"/>
        <end position="307"/>
    </location>
</feature>
<feature type="active site" description="Phosphocysteine intermediate; for EIIB activity" evidence="11">
    <location>
        <position position="403"/>
    </location>
</feature>
<evidence type="ECO:0000313" key="15">
    <source>
        <dbReference type="EMBL" id="TYR73865.1"/>
    </source>
</evidence>
<dbReference type="Pfam" id="PF00367">
    <property type="entry name" value="PTS_EIIB"/>
    <property type="match status" value="1"/>
</dbReference>
<dbReference type="InterPro" id="IPR003352">
    <property type="entry name" value="PTS_EIIC"/>
</dbReference>
<keyword evidence="2" id="KW-0813">Transport</keyword>
<dbReference type="EMBL" id="VTEH01000015">
    <property type="protein sequence ID" value="TYR73865.1"/>
    <property type="molecule type" value="Genomic_DNA"/>
</dbReference>
<keyword evidence="6" id="KW-0598">Phosphotransferase system</keyword>
<dbReference type="GO" id="GO:0015572">
    <property type="term" value="F:N-acetylglucosamine transmembrane transporter activity"/>
    <property type="evidence" value="ECO:0007669"/>
    <property type="project" value="InterPro"/>
</dbReference>
<dbReference type="Pfam" id="PF02378">
    <property type="entry name" value="PTS_EIIC"/>
    <property type="match status" value="1"/>
</dbReference>
<dbReference type="NCBIfam" id="TIGR00826">
    <property type="entry name" value="EIIB_glc"/>
    <property type="match status" value="1"/>
</dbReference>
<evidence type="ECO:0000259" key="14">
    <source>
        <dbReference type="PROSITE" id="PS51103"/>
    </source>
</evidence>
<dbReference type="GO" id="GO:0009401">
    <property type="term" value="P:phosphoenolpyruvate-dependent sugar phosphotransferase system"/>
    <property type="evidence" value="ECO:0007669"/>
    <property type="project" value="UniProtKB-KW"/>
</dbReference>
<dbReference type="GO" id="GO:0090563">
    <property type="term" value="F:protein-phosphocysteine-sugar phosphotransferase activity"/>
    <property type="evidence" value="ECO:0007669"/>
    <property type="project" value="TreeGrafter"/>
</dbReference>
<dbReference type="PANTHER" id="PTHR30009">
    <property type="entry name" value="CYTOCHROME C-TYPE SYNTHESIS PROTEIN AND PTS TRANSMEMBRANE COMPONENT"/>
    <property type="match status" value="1"/>
</dbReference>
<feature type="transmembrane region" description="Helical" evidence="12">
    <location>
        <begin position="41"/>
        <end position="62"/>
    </location>
</feature>
<proteinExistence type="predicted"/>
<dbReference type="PANTHER" id="PTHR30009:SF4">
    <property type="entry name" value="PTS SYSTEM N-ACETYLGLUCOSAMINE-SPECIFIC EIICBA COMPONENT"/>
    <property type="match status" value="1"/>
</dbReference>
<dbReference type="GO" id="GO:0005886">
    <property type="term" value="C:plasma membrane"/>
    <property type="evidence" value="ECO:0007669"/>
    <property type="project" value="UniProtKB-SubCell"/>
</dbReference>
<dbReference type="PROSITE" id="PS01035">
    <property type="entry name" value="PTS_EIIB_TYPE_1_CYS"/>
    <property type="match status" value="1"/>
</dbReference>
<evidence type="ECO:0000256" key="10">
    <source>
        <dbReference type="ARBA" id="ARBA00023136"/>
    </source>
</evidence>
<dbReference type="NCBIfam" id="TIGR01998">
    <property type="entry name" value="PTS-II-BC-nag"/>
    <property type="match status" value="1"/>
</dbReference>
<dbReference type="FunFam" id="3.30.1360.60:FF:000001">
    <property type="entry name" value="PTS system glucose-specific IIBC component PtsG"/>
    <property type="match status" value="1"/>
</dbReference>
<dbReference type="Proteomes" id="UP000323317">
    <property type="component" value="Unassembled WGS sequence"/>
</dbReference>
<dbReference type="GO" id="GO:0015764">
    <property type="term" value="P:N-acetylglucosamine transport"/>
    <property type="evidence" value="ECO:0007669"/>
    <property type="project" value="TreeGrafter"/>
</dbReference>
<sequence length="456" mass="48576">MLGFLQRIGKALMLPIAVLPAAALLLRLGQPDLLDIAFVSAAGKAIFDHLALLFAIGVAIGLSKDGNGAAGLAGAIGFLVLGEGTKAISADINMGVLGGILSGVIAGLLYNRYHDKKLPDYLGFFGGRRFVPIITSLVMILLAGVFGYVWPPIQDAINGIGEWIVGAGALGVGMFGFLNRLLIPLGLHHVLNTLVWFEFGEFTNAAGEVVKGDLTRFFAKDPDAGAFMTGFFPVMMFGLPAAALAMIAAAKKERRKLISGAMIGIAFTSFLTGITEPIEFLFMFLSPVLYLAHAVLTGAAMSLAYVLDIHHGFGFSAGAIDYILNFNIAQKPLLLLGLGLVYGVLYFVIFYFMIIKFNLKTPGREVEVEGEFSPGAGGNYKELAEKYLAALGGKGNIISIDNCVTRLRLLVEDTGLVNEPELKGLGAKGVIKLNQKDLQVVVGTDVEFLSNELKKL</sequence>
<feature type="transmembrane region" description="Helical" evidence="12">
    <location>
        <begin position="130"/>
        <end position="151"/>
    </location>
</feature>
<comment type="subcellular location">
    <subcellularLocation>
        <location evidence="1">Cell membrane</location>
        <topology evidence="1">Multi-pass membrane protein</topology>
    </subcellularLocation>
</comment>
<accession>A0A5D4KB33</accession>
<feature type="transmembrane region" description="Helical" evidence="12">
    <location>
        <begin position="226"/>
        <end position="250"/>
    </location>
</feature>
<organism evidence="15 16">
    <name type="scientific">Rossellomorea vietnamensis</name>
    <dbReference type="NCBI Taxonomy" id="218284"/>
    <lineage>
        <taxon>Bacteria</taxon>
        <taxon>Bacillati</taxon>
        <taxon>Bacillota</taxon>
        <taxon>Bacilli</taxon>
        <taxon>Bacillales</taxon>
        <taxon>Bacillaceae</taxon>
        <taxon>Rossellomorea</taxon>
    </lineage>
</organism>
<evidence type="ECO:0000256" key="4">
    <source>
        <dbReference type="ARBA" id="ARBA00022597"/>
    </source>
</evidence>
<dbReference type="CDD" id="cd00212">
    <property type="entry name" value="PTS_IIB_glc"/>
    <property type="match status" value="1"/>
</dbReference>
<feature type="transmembrane region" description="Helical" evidence="12">
    <location>
        <begin position="333"/>
        <end position="354"/>
    </location>
</feature>
<dbReference type="InterPro" id="IPR010974">
    <property type="entry name" value="PTS_IIBC_nag"/>
</dbReference>
<keyword evidence="9 12" id="KW-1133">Transmembrane helix</keyword>
<dbReference type="GO" id="GO:0019866">
    <property type="term" value="C:organelle inner membrane"/>
    <property type="evidence" value="ECO:0007669"/>
    <property type="project" value="InterPro"/>
</dbReference>
<dbReference type="GO" id="GO:0016301">
    <property type="term" value="F:kinase activity"/>
    <property type="evidence" value="ECO:0007669"/>
    <property type="project" value="UniProtKB-KW"/>
</dbReference>
<evidence type="ECO:0000256" key="5">
    <source>
        <dbReference type="ARBA" id="ARBA00022679"/>
    </source>
</evidence>
<dbReference type="InterPro" id="IPR013013">
    <property type="entry name" value="PTS_EIIC_1"/>
</dbReference>
<keyword evidence="10 12" id="KW-0472">Membrane</keyword>
<comment type="caution">
    <text evidence="15">The sequence shown here is derived from an EMBL/GenBank/DDBJ whole genome shotgun (WGS) entry which is preliminary data.</text>
</comment>
<dbReference type="InterPro" id="IPR001996">
    <property type="entry name" value="PTS_IIB_1"/>
</dbReference>
<dbReference type="InterPro" id="IPR050429">
    <property type="entry name" value="PTS_Glucose_EIICBA"/>
</dbReference>
<name>A0A5D4KB33_9BACI</name>
<evidence type="ECO:0000313" key="16">
    <source>
        <dbReference type="Proteomes" id="UP000323317"/>
    </source>
</evidence>
<evidence type="ECO:0000256" key="2">
    <source>
        <dbReference type="ARBA" id="ARBA00022448"/>
    </source>
</evidence>
<feature type="transmembrane region" description="Helical" evidence="12">
    <location>
        <begin position="92"/>
        <end position="110"/>
    </location>
</feature>
<evidence type="ECO:0000259" key="13">
    <source>
        <dbReference type="PROSITE" id="PS51098"/>
    </source>
</evidence>
<evidence type="ECO:0000256" key="7">
    <source>
        <dbReference type="ARBA" id="ARBA00022692"/>
    </source>
</evidence>
<evidence type="ECO:0000256" key="1">
    <source>
        <dbReference type="ARBA" id="ARBA00004651"/>
    </source>
</evidence>
<dbReference type="GO" id="GO:0008982">
    <property type="term" value="F:protein-N(PI)-phosphohistidine-sugar phosphotransferase activity"/>
    <property type="evidence" value="ECO:0007669"/>
    <property type="project" value="InterPro"/>
</dbReference>
<protein>
    <submittedName>
        <fullName evidence="15">PTS sugar transporter</fullName>
    </submittedName>
</protein>
<keyword evidence="8" id="KW-0418">Kinase</keyword>
<keyword evidence="4 15" id="KW-0762">Sugar transport</keyword>
<evidence type="ECO:0000256" key="11">
    <source>
        <dbReference type="PROSITE-ProRule" id="PRU00421"/>
    </source>
</evidence>
<evidence type="ECO:0000256" key="6">
    <source>
        <dbReference type="ARBA" id="ARBA00022683"/>
    </source>
</evidence>
<evidence type="ECO:0000256" key="12">
    <source>
        <dbReference type="SAM" id="Phobius"/>
    </source>
</evidence>
<dbReference type="PROSITE" id="PS51103">
    <property type="entry name" value="PTS_EIIC_TYPE_1"/>
    <property type="match status" value="1"/>
</dbReference>
<evidence type="ECO:0000256" key="8">
    <source>
        <dbReference type="ARBA" id="ARBA00022777"/>
    </source>
</evidence>
<dbReference type="InterPro" id="IPR036878">
    <property type="entry name" value="Glu_permease_IIB"/>
</dbReference>
<reference evidence="15 16" key="1">
    <citation type="submission" date="2019-08" db="EMBL/GenBank/DDBJ databases">
        <title>Bacillus genomes from the desert of Cuatro Cienegas, Coahuila.</title>
        <authorList>
            <person name="Olmedo-Alvarez G."/>
        </authorList>
    </citation>
    <scope>NUCLEOTIDE SEQUENCE [LARGE SCALE GENOMIC DNA]</scope>
    <source>
        <strain evidence="15 16">CH40_1T</strain>
    </source>
</reference>
<feature type="transmembrane region" description="Helical" evidence="12">
    <location>
        <begin position="257"/>
        <end position="274"/>
    </location>
</feature>
<dbReference type="InterPro" id="IPR018113">
    <property type="entry name" value="PTrfase_EIIB_Cys"/>
</dbReference>
<dbReference type="SUPFAM" id="SSF55604">
    <property type="entry name" value="Glucose permease domain IIB"/>
    <property type="match status" value="1"/>
</dbReference>
<feature type="transmembrane region" description="Helical" evidence="12">
    <location>
        <begin position="163"/>
        <end position="183"/>
    </location>
</feature>
<dbReference type="PROSITE" id="PS51098">
    <property type="entry name" value="PTS_EIIB_TYPE_1"/>
    <property type="match status" value="1"/>
</dbReference>
<feature type="domain" description="PTS EIIB type-1" evidence="13">
    <location>
        <begin position="381"/>
        <end position="456"/>
    </location>
</feature>
<dbReference type="AlphaFoldDB" id="A0A5D4KB33"/>
<evidence type="ECO:0000256" key="9">
    <source>
        <dbReference type="ARBA" id="ARBA00022989"/>
    </source>
</evidence>
<feature type="domain" description="PTS EIIC type-1" evidence="14">
    <location>
        <begin position="1"/>
        <end position="366"/>
    </location>
</feature>
<dbReference type="Gene3D" id="3.30.1360.60">
    <property type="entry name" value="Glucose permease domain IIB"/>
    <property type="match status" value="1"/>
</dbReference>
<keyword evidence="7 12" id="KW-0812">Transmembrane</keyword>
<gene>
    <name evidence="15" type="ORF">FZC79_17255</name>
</gene>
<feature type="transmembrane region" description="Helical" evidence="12">
    <location>
        <begin position="68"/>
        <end position="85"/>
    </location>
</feature>
<keyword evidence="5" id="KW-0808">Transferase</keyword>